<evidence type="ECO:0000256" key="1">
    <source>
        <dbReference type="SAM" id="MobiDB-lite"/>
    </source>
</evidence>
<feature type="transmembrane region" description="Helical" evidence="2">
    <location>
        <begin position="394"/>
        <end position="414"/>
    </location>
</feature>
<feature type="transmembrane region" description="Helical" evidence="2">
    <location>
        <begin position="290"/>
        <end position="310"/>
    </location>
</feature>
<gene>
    <name evidence="3" type="ORF">HGRIS_005964</name>
</gene>
<feature type="transmembrane region" description="Helical" evidence="2">
    <location>
        <begin position="90"/>
        <end position="109"/>
    </location>
</feature>
<keyword evidence="2" id="KW-1133">Transmembrane helix</keyword>
<dbReference type="Proteomes" id="UP001556367">
    <property type="component" value="Unassembled WGS sequence"/>
</dbReference>
<feature type="transmembrane region" description="Helical" evidence="2">
    <location>
        <begin position="183"/>
        <end position="202"/>
    </location>
</feature>
<accession>A0ABR3JZB5</accession>
<feature type="transmembrane region" description="Helical" evidence="2">
    <location>
        <begin position="60"/>
        <end position="78"/>
    </location>
</feature>
<feature type="transmembrane region" description="Helical" evidence="2">
    <location>
        <begin position="330"/>
        <end position="350"/>
    </location>
</feature>
<proteinExistence type="predicted"/>
<comment type="caution">
    <text evidence="3">The sequence shown here is derived from an EMBL/GenBank/DDBJ whole genome shotgun (WGS) entry which is preliminary data.</text>
</comment>
<feature type="region of interest" description="Disordered" evidence="1">
    <location>
        <begin position="27"/>
        <end position="54"/>
    </location>
</feature>
<keyword evidence="2" id="KW-0812">Transmembrane</keyword>
<evidence type="ECO:0000256" key="2">
    <source>
        <dbReference type="SAM" id="Phobius"/>
    </source>
</evidence>
<protein>
    <recommendedName>
        <fullName evidence="5">Amino acid transporter transmembrane domain-containing protein</fullName>
    </recommendedName>
</protein>
<dbReference type="EMBL" id="JASNQZ010000001">
    <property type="protein sequence ID" value="KAL0960967.1"/>
    <property type="molecule type" value="Genomic_DNA"/>
</dbReference>
<feature type="transmembrane region" description="Helical" evidence="2">
    <location>
        <begin position="250"/>
        <end position="269"/>
    </location>
</feature>
<sequence length="501" mass="55217">MPHSPTTSDRSSDDFNAMDSSTALILVHDDDGDNSPFELSDDEEHDDTTFETRRPSVQPLAPSVVFIYLLSPFLKHGAMLLPDFGLPLKYAIPPLLLFAVLSAFVRQIWYMLARYLRKVDIEDIVLDMVARGRGYERRRQFGRSIIRASTGGLRILLAIVYMRESVFAILPLVPDVLSIPSKFLMTVIFAVLLLPISTAQSLASKRIIYCTWISVCLYLIWFICVAVAHAHGTLRVSPHWQNMGTLWQGITATAFAFTSSSTLPLYASLRGTTPVATPGKAPRNRSFRTVSTASVLLATCLLFPLVFFSATPNVPPFAELQGSPGSGLQSAIDALHAFVLLSGIPPLIVTTPPLPIPERIRYATTMPLSRVITSAIVILVSLVPRHISNAISDVTMAVALFSTYLLPAILHIVIHNFKRPLSIIIPTTQPPTPSPSARHEALGEPSTPLPTHDELLQRKERAMQKRQFRRRLVWDIGVWVLLLPVGGGGVAWAIGRIAGLW</sequence>
<feature type="transmembrane region" description="Helical" evidence="2">
    <location>
        <begin position="362"/>
        <end position="382"/>
    </location>
</feature>
<feature type="transmembrane region" description="Helical" evidence="2">
    <location>
        <begin position="209"/>
        <end position="230"/>
    </location>
</feature>
<feature type="transmembrane region" description="Helical" evidence="2">
    <location>
        <begin position="145"/>
        <end position="163"/>
    </location>
</feature>
<feature type="transmembrane region" description="Helical" evidence="2">
    <location>
        <begin position="472"/>
        <end position="494"/>
    </location>
</feature>
<reference evidence="4" key="1">
    <citation type="submission" date="2024-06" db="EMBL/GenBank/DDBJ databases">
        <title>Multi-omics analyses provide insights into the biosynthesis of the anticancer antibiotic pleurotin in Hohenbuehelia grisea.</title>
        <authorList>
            <person name="Weaver J.A."/>
            <person name="Alberti F."/>
        </authorList>
    </citation>
    <scope>NUCLEOTIDE SEQUENCE [LARGE SCALE GENOMIC DNA]</scope>
    <source>
        <strain evidence="4">T-177</strain>
    </source>
</reference>
<organism evidence="3 4">
    <name type="scientific">Hohenbuehelia grisea</name>
    <dbReference type="NCBI Taxonomy" id="104357"/>
    <lineage>
        <taxon>Eukaryota</taxon>
        <taxon>Fungi</taxon>
        <taxon>Dikarya</taxon>
        <taxon>Basidiomycota</taxon>
        <taxon>Agaricomycotina</taxon>
        <taxon>Agaricomycetes</taxon>
        <taxon>Agaricomycetidae</taxon>
        <taxon>Agaricales</taxon>
        <taxon>Pleurotineae</taxon>
        <taxon>Pleurotaceae</taxon>
        <taxon>Hohenbuehelia</taxon>
    </lineage>
</organism>
<keyword evidence="4" id="KW-1185">Reference proteome</keyword>
<feature type="region of interest" description="Disordered" evidence="1">
    <location>
        <begin position="428"/>
        <end position="451"/>
    </location>
</feature>
<keyword evidence="2" id="KW-0472">Membrane</keyword>
<evidence type="ECO:0000313" key="3">
    <source>
        <dbReference type="EMBL" id="KAL0960967.1"/>
    </source>
</evidence>
<evidence type="ECO:0008006" key="5">
    <source>
        <dbReference type="Google" id="ProtNLM"/>
    </source>
</evidence>
<name>A0ABR3JZB5_9AGAR</name>
<evidence type="ECO:0000313" key="4">
    <source>
        <dbReference type="Proteomes" id="UP001556367"/>
    </source>
</evidence>